<dbReference type="PANTHER" id="PTHR40465:SF1">
    <property type="entry name" value="DUF6534 DOMAIN-CONTAINING PROTEIN"/>
    <property type="match status" value="1"/>
</dbReference>
<evidence type="ECO:0000256" key="1">
    <source>
        <dbReference type="SAM" id="Phobius"/>
    </source>
</evidence>
<dbReference type="OrthoDB" id="2745105at2759"/>
<dbReference type="Proteomes" id="UP000559027">
    <property type="component" value="Unassembled WGS sequence"/>
</dbReference>
<gene>
    <name evidence="2" type="ORF">D9756_008728</name>
</gene>
<dbReference type="AlphaFoldDB" id="A0A8H5D0K4"/>
<comment type="caution">
    <text evidence="2">The sequence shown here is derived from an EMBL/GenBank/DDBJ whole genome shotgun (WGS) entry which is preliminary data.</text>
</comment>
<proteinExistence type="predicted"/>
<reference evidence="2 3" key="1">
    <citation type="journal article" date="2020" name="ISME J.">
        <title>Uncovering the hidden diversity of litter-decomposition mechanisms in mushroom-forming fungi.</title>
        <authorList>
            <person name="Floudas D."/>
            <person name="Bentzer J."/>
            <person name="Ahren D."/>
            <person name="Johansson T."/>
            <person name="Persson P."/>
            <person name="Tunlid A."/>
        </authorList>
    </citation>
    <scope>NUCLEOTIDE SEQUENCE [LARGE SCALE GENOMIC DNA]</scope>
    <source>
        <strain evidence="2 3">CBS 146.42</strain>
    </source>
</reference>
<feature type="transmembrane region" description="Helical" evidence="1">
    <location>
        <begin position="49"/>
        <end position="73"/>
    </location>
</feature>
<feature type="transmembrane region" description="Helical" evidence="1">
    <location>
        <begin position="93"/>
        <end position="113"/>
    </location>
</feature>
<feature type="transmembrane region" description="Helical" evidence="1">
    <location>
        <begin position="120"/>
        <end position="145"/>
    </location>
</feature>
<organism evidence="2 3">
    <name type="scientific">Leucocoprinus leucothites</name>
    <dbReference type="NCBI Taxonomy" id="201217"/>
    <lineage>
        <taxon>Eukaryota</taxon>
        <taxon>Fungi</taxon>
        <taxon>Dikarya</taxon>
        <taxon>Basidiomycota</taxon>
        <taxon>Agaricomycotina</taxon>
        <taxon>Agaricomycetes</taxon>
        <taxon>Agaricomycetidae</taxon>
        <taxon>Agaricales</taxon>
        <taxon>Agaricineae</taxon>
        <taxon>Agaricaceae</taxon>
        <taxon>Leucocoprinus</taxon>
    </lineage>
</organism>
<keyword evidence="1" id="KW-0472">Membrane</keyword>
<protein>
    <submittedName>
        <fullName evidence="2">Uncharacterized protein</fullName>
    </submittedName>
</protein>
<evidence type="ECO:0000313" key="2">
    <source>
        <dbReference type="EMBL" id="KAF5350543.1"/>
    </source>
</evidence>
<evidence type="ECO:0000313" key="3">
    <source>
        <dbReference type="Proteomes" id="UP000559027"/>
    </source>
</evidence>
<keyword evidence="3" id="KW-1185">Reference proteome</keyword>
<keyword evidence="1" id="KW-1133">Transmembrane helix</keyword>
<sequence>MFPADFDLSPTYGVLLIGVLLATFFQGVLTIQAYQYYQDFPEDPRATKIFVAVLWILDFVQLIFISYTVYYYLVVNWGNVQALMRLILPFSLHLFPVSFIILFSQLFFLYRIWIFSQRNVWIVGPIFICCLGNFGLVFATGMFAVTNRPVFSQAMITMVTVGSGTDIMIAALLCYYVRKRSEGTREMKSLDPSIRSLNARRQFRETLESIEPSFANSRELGGISTAIRRIPRLGTSTRGFSPLFPTIASQSIAEGNDVKFEIESLVQVPLTTYPPRLRHSLP</sequence>
<accession>A0A8H5D0K4</accession>
<feature type="transmembrane region" description="Helical" evidence="1">
    <location>
        <begin position="12"/>
        <end position="37"/>
    </location>
</feature>
<keyword evidence="1" id="KW-0812">Transmembrane</keyword>
<name>A0A8H5D0K4_9AGAR</name>
<dbReference type="EMBL" id="JAACJO010000014">
    <property type="protein sequence ID" value="KAF5350543.1"/>
    <property type="molecule type" value="Genomic_DNA"/>
</dbReference>
<feature type="transmembrane region" description="Helical" evidence="1">
    <location>
        <begin position="151"/>
        <end position="177"/>
    </location>
</feature>
<dbReference type="PANTHER" id="PTHR40465">
    <property type="entry name" value="CHROMOSOME 1, WHOLE GENOME SHOTGUN SEQUENCE"/>
    <property type="match status" value="1"/>
</dbReference>